<dbReference type="GO" id="GO:0005829">
    <property type="term" value="C:cytosol"/>
    <property type="evidence" value="ECO:0007669"/>
    <property type="project" value="TreeGrafter"/>
</dbReference>
<dbReference type="PATRIC" id="fig|765912.4.peg.209"/>
<evidence type="ECO:0000256" key="2">
    <source>
        <dbReference type="ARBA" id="ARBA00022814"/>
    </source>
</evidence>
<organism evidence="8 9">
    <name type="scientific">Thioflavicoccus mobilis 8321</name>
    <dbReference type="NCBI Taxonomy" id="765912"/>
    <lineage>
        <taxon>Bacteria</taxon>
        <taxon>Pseudomonadati</taxon>
        <taxon>Pseudomonadota</taxon>
        <taxon>Gammaproteobacteria</taxon>
        <taxon>Chromatiales</taxon>
        <taxon>Chromatiaceae</taxon>
        <taxon>Thioflavicoccus</taxon>
    </lineage>
</organism>
<dbReference type="InterPro" id="IPR006027">
    <property type="entry name" value="NusB_RsmB_TIM44"/>
</dbReference>
<keyword evidence="3 6" id="KW-0694">RNA-binding</keyword>
<dbReference type="KEGG" id="tmb:Thimo_0210"/>
<accession>L0GTE9</accession>
<dbReference type="OrthoDB" id="9789556at2"/>
<dbReference type="HOGENOM" id="CLU_087843_4_1_6"/>
<keyword evidence="4 6" id="KW-0805">Transcription regulation</keyword>
<dbReference type="HAMAP" id="MF_00073">
    <property type="entry name" value="NusB"/>
    <property type="match status" value="1"/>
</dbReference>
<dbReference type="GO" id="GO:0003723">
    <property type="term" value="F:RNA binding"/>
    <property type="evidence" value="ECO:0007669"/>
    <property type="project" value="UniProtKB-UniRule"/>
</dbReference>
<dbReference type="GO" id="GO:0006353">
    <property type="term" value="P:DNA-templated transcription termination"/>
    <property type="evidence" value="ECO:0007669"/>
    <property type="project" value="UniProtKB-UniRule"/>
</dbReference>
<dbReference type="InterPro" id="IPR011605">
    <property type="entry name" value="NusB_fam"/>
</dbReference>
<keyword evidence="9" id="KW-1185">Reference proteome</keyword>
<sequence length="171" mass="19079">MSSPRRQARRYAVLALYQWQLTAKPPQEIASDFLDDPEWLDEVATGLRGEADEGIETKAPRRDRRFDLGLFDRLLKGVPRELAAIDAQLQAAIDRPLAQVDPVERAILRLGAFEILFCPEVPYQVTINEAVDLAKLLGAEQGHRYVNGVLDRVARVRRSPAVPGAAATPQR</sequence>
<gene>
    <name evidence="6" type="primary">nusB</name>
    <name evidence="8" type="ORF">Thimo_0210</name>
</gene>
<comment type="function">
    <text evidence="6">Involved in transcription antitermination. Required for transcription of ribosomal RNA (rRNA) genes. Binds specifically to the boxA antiterminator sequence of the ribosomal RNA (rrn) operons.</text>
</comment>
<dbReference type="PANTHER" id="PTHR11078:SF3">
    <property type="entry name" value="ANTITERMINATION NUSB DOMAIN-CONTAINING PROTEIN"/>
    <property type="match status" value="1"/>
</dbReference>
<evidence type="ECO:0000256" key="4">
    <source>
        <dbReference type="ARBA" id="ARBA00023015"/>
    </source>
</evidence>
<dbReference type="GO" id="GO:0031564">
    <property type="term" value="P:transcription antitermination"/>
    <property type="evidence" value="ECO:0007669"/>
    <property type="project" value="UniProtKB-KW"/>
</dbReference>
<evidence type="ECO:0000256" key="5">
    <source>
        <dbReference type="ARBA" id="ARBA00023163"/>
    </source>
</evidence>
<dbReference type="AlphaFoldDB" id="L0GTE9"/>
<evidence type="ECO:0000313" key="9">
    <source>
        <dbReference type="Proteomes" id="UP000010816"/>
    </source>
</evidence>
<name>L0GTE9_9GAMM</name>
<reference evidence="8 9" key="1">
    <citation type="submission" date="2011-09" db="EMBL/GenBank/DDBJ databases">
        <title>Complete sequence of chromosome of Thioflavicoccus mobilis 8321.</title>
        <authorList>
            <consortium name="US DOE Joint Genome Institute"/>
            <person name="Lucas S."/>
            <person name="Han J."/>
            <person name="Lapidus A."/>
            <person name="Cheng J.-F."/>
            <person name="Goodwin L."/>
            <person name="Pitluck S."/>
            <person name="Peters L."/>
            <person name="Ovchinnikova G."/>
            <person name="Lu M."/>
            <person name="Detter J.C."/>
            <person name="Han C."/>
            <person name="Tapia R."/>
            <person name="Land M."/>
            <person name="Hauser L."/>
            <person name="Kyrpides N."/>
            <person name="Ivanova N."/>
            <person name="Pagani I."/>
            <person name="Vogl K."/>
            <person name="Liu Z."/>
            <person name="Imhoff J."/>
            <person name="Thiel V."/>
            <person name="Frigaard N.-U."/>
            <person name="Bryant D."/>
            <person name="Woyke T."/>
        </authorList>
    </citation>
    <scope>NUCLEOTIDE SEQUENCE [LARGE SCALE GENOMIC DNA]</scope>
    <source>
        <strain evidence="8 9">8321</strain>
    </source>
</reference>
<dbReference type="Gene3D" id="1.10.940.10">
    <property type="entry name" value="NusB-like"/>
    <property type="match status" value="1"/>
</dbReference>
<dbReference type="RefSeq" id="WP_015279232.1">
    <property type="nucleotide sequence ID" value="NC_019940.1"/>
</dbReference>
<dbReference type="InterPro" id="IPR035926">
    <property type="entry name" value="NusB-like_sf"/>
</dbReference>
<evidence type="ECO:0000256" key="3">
    <source>
        <dbReference type="ARBA" id="ARBA00022884"/>
    </source>
</evidence>
<keyword evidence="5 6" id="KW-0804">Transcription</keyword>
<feature type="domain" description="NusB/RsmB/TIM44" evidence="7">
    <location>
        <begin position="6"/>
        <end position="155"/>
    </location>
</feature>
<dbReference type="NCBIfam" id="TIGR01951">
    <property type="entry name" value="nusB"/>
    <property type="match status" value="1"/>
</dbReference>
<protein>
    <recommendedName>
        <fullName evidence="6">Transcription antitermination protein NusB</fullName>
    </recommendedName>
    <alternativeName>
        <fullName evidence="6">Antitermination factor NusB</fullName>
    </alternativeName>
</protein>
<dbReference type="Pfam" id="PF01029">
    <property type="entry name" value="NusB"/>
    <property type="match status" value="1"/>
</dbReference>
<keyword evidence="2 6" id="KW-0889">Transcription antitermination</keyword>
<dbReference type="eggNOG" id="COG0781">
    <property type="taxonomic scope" value="Bacteria"/>
</dbReference>
<evidence type="ECO:0000259" key="7">
    <source>
        <dbReference type="Pfam" id="PF01029"/>
    </source>
</evidence>
<dbReference type="SUPFAM" id="SSF48013">
    <property type="entry name" value="NusB-like"/>
    <property type="match status" value="1"/>
</dbReference>
<evidence type="ECO:0000256" key="6">
    <source>
        <dbReference type="HAMAP-Rule" id="MF_00073"/>
    </source>
</evidence>
<evidence type="ECO:0000256" key="1">
    <source>
        <dbReference type="ARBA" id="ARBA00005952"/>
    </source>
</evidence>
<dbReference type="PANTHER" id="PTHR11078">
    <property type="entry name" value="N UTILIZATION SUBSTANCE PROTEIN B-RELATED"/>
    <property type="match status" value="1"/>
</dbReference>
<proteinExistence type="inferred from homology"/>
<dbReference type="STRING" id="765912.Thimo_0210"/>
<dbReference type="EMBL" id="CP003051">
    <property type="protein sequence ID" value="AGA89082.1"/>
    <property type="molecule type" value="Genomic_DNA"/>
</dbReference>
<dbReference type="Proteomes" id="UP000010816">
    <property type="component" value="Chromosome"/>
</dbReference>
<evidence type="ECO:0000313" key="8">
    <source>
        <dbReference type="EMBL" id="AGA89082.1"/>
    </source>
</evidence>
<comment type="similarity">
    <text evidence="1 6">Belongs to the NusB family.</text>
</comment>